<proteinExistence type="predicted"/>
<dbReference type="Proteomes" id="UP000324748">
    <property type="component" value="Unassembled WGS sequence"/>
</dbReference>
<sequence length="87" mass="9800">MHLKSFRESLRTLEIIGPAYRIGRAAINRVLKESTNPLLECLSPDWSHYEPLIEPLPEGVESDDPDTSPGLLDLLFKSPTTLRNLKS</sequence>
<protein>
    <submittedName>
        <fullName evidence="3">Uncharacterized protein</fullName>
    </submittedName>
</protein>
<dbReference type="EMBL" id="VSWC01000067">
    <property type="protein sequence ID" value="KAA1096275.1"/>
    <property type="molecule type" value="Genomic_DNA"/>
</dbReference>
<dbReference type="Proteomes" id="UP000325313">
    <property type="component" value="Unassembled WGS sequence"/>
</dbReference>
<dbReference type="EMBL" id="VDEP01000102">
    <property type="protein sequence ID" value="KAA1132153.1"/>
    <property type="molecule type" value="Genomic_DNA"/>
</dbReference>
<keyword evidence="4" id="KW-1185">Reference proteome</keyword>
<reference evidence="4 5" key="1">
    <citation type="submission" date="2019-05" db="EMBL/GenBank/DDBJ databases">
        <title>Emergence of the Ug99 lineage of the wheat stem rust pathogen through somatic hybridization.</title>
        <authorList>
            <person name="Li F."/>
            <person name="Upadhyaya N.M."/>
            <person name="Sperschneider J."/>
            <person name="Matny O."/>
            <person name="Nguyen-Phuc H."/>
            <person name="Mago R."/>
            <person name="Raley C."/>
            <person name="Miller M.E."/>
            <person name="Silverstein K.A.T."/>
            <person name="Henningsen E."/>
            <person name="Hirsch C.D."/>
            <person name="Visser B."/>
            <person name="Pretorius Z.A."/>
            <person name="Steffenson B.J."/>
            <person name="Schwessinger B."/>
            <person name="Dodds P.N."/>
            <person name="Figueroa M."/>
        </authorList>
    </citation>
    <scope>NUCLEOTIDE SEQUENCE [LARGE SCALE GENOMIC DNA]</scope>
    <source>
        <strain evidence="1">21-0</strain>
        <strain evidence="3 5">Ug99</strain>
    </source>
</reference>
<evidence type="ECO:0000313" key="4">
    <source>
        <dbReference type="Proteomes" id="UP000324748"/>
    </source>
</evidence>
<comment type="caution">
    <text evidence="3">The sequence shown here is derived from an EMBL/GenBank/DDBJ whole genome shotgun (WGS) entry which is preliminary data.</text>
</comment>
<evidence type="ECO:0000313" key="2">
    <source>
        <dbReference type="EMBL" id="KAA1118481.1"/>
    </source>
</evidence>
<dbReference type="AlphaFoldDB" id="A0A5B0S4W6"/>
<accession>A0A5B0S4W6</accession>
<evidence type="ECO:0000313" key="1">
    <source>
        <dbReference type="EMBL" id="KAA1096275.1"/>
    </source>
</evidence>
<evidence type="ECO:0000313" key="5">
    <source>
        <dbReference type="Proteomes" id="UP000325313"/>
    </source>
</evidence>
<dbReference type="EMBL" id="VDEP01000249">
    <property type="protein sequence ID" value="KAA1118481.1"/>
    <property type="molecule type" value="Genomic_DNA"/>
</dbReference>
<organism evidence="3 5">
    <name type="scientific">Puccinia graminis f. sp. tritici</name>
    <dbReference type="NCBI Taxonomy" id="56615"/>
    <lineage>
        <taxon>Eukaryota</taxon>
        <taxon>Fungi</taxon>
        <taxon>Dikarya</taxon>
        <taxon>Basidiomycota</taxon>
        <taxon>Pucciniomycotina</taxon>
        <taxon>Pucciniomycetes</taxon>
        <taxon>Pucciniales</taxon>
        <taxon>Pucciniaceae</taxon>
        <taxon>Puccinia</taxon>
    </lineage>
</organism>
<name>A0A5B0S4W6_PUCGR</name>
<gene>
    <name evidence="1" type="ORF">PGT21_011306</name>
    <name evidence="2" type="ORF">PGTUg99_003271</name>
    <name evidence="3" type="ORF">PGTUg99_037494</name>
</gene>
<evidence type="ECO:0000313" key="3">
    <source>
        <dbReference type="EMBL" id="KAA1132153.1"/>
    </source>
</evidence>